<dbReference type="SMART" id="SM00530">
    <property type="entry name" value="HTH_XRE"/>
    <property type="match status" value="1"/>
</dbReference>
<dbReference type="CDD" id="cd00093">
    <property type="entry name" value="HTH_XRE"/>
    <property type="match status" value="1"/>
</dbReference>
<dbReference type="GO" id="GO:0005829">
    <property type="term" value="C:cytosol"/>
    <property type="evidence" value="ECO:0007669"/>
    <property type="project" value="TreeGrafter"/>
</dbReference>
<evidence type="ECO:0000313" key="3">
    <source>
        <dbReference type="EMBL" id="KHJ65781.1"/>
    </source>
</evidence>
<gene>
    <name evidence="3" type="ORF">QU24_22805</name>
</gene>
<dbReference type="RefSeq" id="WP_039335899.1">
    <property type="nucleotide sequence ID" value="NZ_JTJJ01000108.1"/>
</dbReference>
<dbReference type="GO" id="GO:0003677">
    <property type="term" value="F:DNA binding"/>
    <property type="evidence" value="ECO:0007669"/>
    <property type="project" value="UniProtKB-KW"/>
</dbReference>
<evidence type="ECO:0000259" key="2">
    <source>
        <dbReference type="PROSITE" id="PS50943"/>
    </source>
</evidence>
<comment type="caution">
    <text evidence="3">The sequence shown here is derived from an EMBL/GenBank/DDBJ whole genome shotgun (WGS) entry which is preliminary data.</text>
</comment>
<dbReference type="Gene3D" id="2.60.120.10">
    <property type="entry name" value="Jelly Rolls"/>
    <property type="match status" value="1"/>
</dbReference>
<proteinExistence type="predicted"/>
<feature type="domain" description="HTH cro/C1-type" evidence="2">
    <location>
        <begin position="22"/>
        <end position="76"/>
    </location>
</feature>
<dbReference type="Pfam" id="PF07883">
    <property type="entry name" value="Cupin_2"/>
    <property type="match status" value="1"/>
</dbReference>
<dbReference type="Proteomes" id="UP000030853">
    <property type="component" value="Unassembled WGS sequence"/>
</dbReference>
<dbReference type="PROSITE" id="PS50943">
    <property type="entry name" value="HTH_CROC1"/>
    <property type="match status" value="1"/>
</dbReference>
<organism evidence="3 4">
    <name type="scientific">Pantoea rodasii</name>
    <dbReference type="NCBI Taxonomy" id="1076549"/>
    <lineage>
        <taxon>Bacteria</taxon>
        <taxon>Pseudomonadati</taxon>
        <taxon>Pseudomonadota</taxon>
        <taxon>Gammaproteobacteria</taxon>
        <taxon>Enterobacterales</taxon>
        <taxon>Erwiniaceae</taxon>
        <taxon>Pantoea</taxon>
    </lineage>
</organism>
<dbReference type="EMBL" id="JTJJ01000108">
    <property type="protein sequence ID" value="KHJ65781.1"/>
    <property type="molecule type" value="Genomic_DNA"/>
</dbReference>
<dbReference type="InterPro" id="IPR014710">
    <property type="entry name" value="RmlC-like_jellyroll"/>
</dbReference>
<dbReference type="CDD" id="cd02209">
    <property type="entry name" value="cupin_XRE_C"/>
    <property type="match status" value="1"/>
</dbReference>
<dbReference type="InterPro" id="IPR001387">
    <property type="entry name" value="Cro/C1-type_HTH"/>
</dbReference>
<dbReference type="PANTHER" id="PTHR46797">
    <property type="entry name" value="HTH-TYPE TRANSCRIPTIONAL REGULATOR"/>
    <property type="match status" value="1"/>
</dbReference>
<protein>
    <recommendedName>
        <fullName evidence="2">HTH cro/C1-type domain-containing protein</fullName>
    </recommendedName>
</protein>
<name>A0A0B1R265_9GAMM</name>
<dbReference type="InterPro" id="IPR010982">
    <property type="entry name" value="Lambda_DNA-bd_dom_sf"/>
</dbReference>
<dbReference type="SUPFAM" id="SSF47413">
    <property type="entry name" value="lambda repressor-like DNA-binding domains"/>
    <property type="match status" value="1"/>
</dbReference>
<dbReference type="Pfam" id="PF01381">
    <property type="entry name" value="HTH_3"/>
    <property type="match status" value="1"/>
</dbReference>
<reference evidence="3 4" key="1">
    <citation type="submission" date="2014-11" db="EMBL/GenBank/DDBJ databases">
        <title>Genome sequencing of Pantoea rodasii ND03.</title>
        <authorList>
            <person name="Muhamad Yunos N.Y."/>
            <person name="Chan K.-G."/>
        </authorList>
    </citation>
    <scope>NUCLEOTIDE SEQUENCE [LARGE SCALE GENOMIC DNA]</scope>
    <source>
        <strain evidence="3 4">ND03</strain>
    </source>
</reference>
<sequence length="201" mass="22509">MKKERISDEVAGAQEADIGTRLKRIRKARNMTITELALLANVSSGAISQIERNLTNPTVRVLEQLRLVLKVPLTAFLEESESTLRGAEHYVRRAVERPHFNVGKRGISKEMLSPSGDHDLQFMFINIPPGVRSDEMLMGKGEKAGLVMEGELTLEIDGDTALLTPGDSFQFQSHLPHNIFNHTANDARVLWIMHIPSEHHL</sequence>
<dbReference type="Gene3D" id="1.10.260.40">
    <property type="entry name" value="lambda repressor-like DNA-binding domains"/>
    <property type="match status" value="1"/>
</dbReference>
<evidence type="ECO:0000313" key="4">
    <source>
        <dbReference type="Proteomes" id="UP000030853"/>
    </source>
</evidence>
<dbReference type="InterPro" id="IPR011051">
    <property type="entry name" value="RmlC_Cupin_sf"/>
</dbReference>
<dbReference type="InterPro" id="IPR050807">
    <property type="entry name" value="TransReg_Diox_bact_type"/>
</dbReference>
<evidence type="ECO:0000256" key="1">
    <source>
        <dbReference type="ARBA" id="ARBA00023125"/>
    </source>
</evidence>
<dbReference type="AlphaFoldDB" id="A0A0B1R265"/>
<accession>A0A0B1R265</accession>
<dbReference type="PANTHER" id="PTHR46797:SF2">
    <property type="entry name" value="TRANSCRIPTIONAL REGULATOR"/>
    <property type="match status" value="1"/>
</dbReference>
<dbReference type="SUPFAM" id="SSF51182">
    <property type="entry name" value="RmlC-like cupins"/>
    <property type="match status" value="1"/>
</dbReference>
<keyword evidence="1" id="KW-0238">DNA-binding</keyword>
<dbReference type="InterPro" id="IPR013096">
    <property type="entry name" value="Cupin_2"/>
</dbReference>
<dbReference type="GO" id="GO:0003700">
    <property type="term" value="F:DNA-binding transcription factor activity"/>
    <property type="evidence" value="ECO:0007669"/>
    <property type="project" value="TreeGrafter"/>
</dbReference>